<keyword evidence="2" id="KW-1185">Reference proteome</keyword>
<dbReference type="RefSeq" id="XP_028470746.1">
    <property type="nucleotide sequence ID" value="XM_028614735.1"/>
</dbReference>
<evidence type="ECO:0000313" key="2">
    <source>
        <dbReference type="Proteomes" id="UP000272025"/>
    </source>
</evidence>
<evidence type="ECO:0000313" key="1">
    <source>
        <dbReference type="EMBL" id="ROT42940.1"/>
    </source>
</evidence>
<organism evidence="1 2">
    <name type="scientific">Sodiomyces alkalinus (strain CBS 110278 / VKM F-3762 / F11)</name>
    <name type="common">Alkaliphilic filamentous fungus</name>
    <dbReference type="NCBI Taxonomy" id="1314773"/>
    <lineage>
        <taxon>Eukaryota</taxon>
        <taxon>Fungi</taxon>
        <taxon>Dikarya</taxon>
        <taxon>Ascomycota</taxon>
        <taxon>Pezizomycotina</taxon>
        <taxon>Sordariomycetes</taxon>
        <taxon>Hypocreomycetidae</taxon>
        <taxon>Glomerellales</taxon>
        <taxon>Plectosphaerellaceae</taxon>
        <taxon>Sodiomyces</taxon>
    </lineage>
</organism>
<sequence>MMKQAVHSDTYEALFHDTGNQCMRGNEAQNLNIELCLGRDEAEIISGQGVYCTYRYHRIDGSTFVSPPKLSANSVQSTRVPRPRINVAEHEGVASSANSSPYSPYQFTQKPVGFFVVYCNSVVKTATSGQIAGGEEKKMGRWVSGEKADKENGEEAWLAKKERQDEERASWAFGSHFIFEPTI</sequence>
<gene>
    <name evidence="1" type="ORF">SODALDRAFT_375179</name>
</gene>
<dbReference type="AlphaFoldDB" id="A0A3N2Q875"/>
<protein>
    <submittedName>
        <fullName evidence="1">Uncharacterized protein</fullName>
    </submittedName>
</protein>
<dbReference type="Proteomes" id="UP000272025">
    <property type="component" value="Unassembled WGS sequence"/>
</dbReference>
<name>A0A3N2Q875_SODAK</name>
<proteinExistence type="predicted"/>
<dbReference type="GeneID" id="39583213"/>
<dbReference type="EMBL" id="ML119051">
    <property type="protein sequence ID" value="ROT42940.1"/>
    <property type="molecule type" value="Genomic_DNA"/>
</dbReference>
<accession>A0A3N2Q875</accession>
<reference evidence="1 2" key="1">
    <citation type="journal article" date="2018" name="Mol. Ecol.">
        <title>The obligate alkalophilic soda-lake fungus Sodiomyces alkalinus has shifted to a protein diet.</title>
        <authorList>
            <person name="Grum-Grzhimaylo A.A."/>
            <person name="Falkoski D.L."/>
            <person name="van den Heuvel J."/>
            <person name="Valero-Jimenez C.A."/>
            <person name="Min B."/>
            <person name="Choi I.G."/>
            <person name="Lipzen A."/>
            <person name="Daum C.G."/>
            <person name="Aanen D.K."/>
            <person name="Tsang A."/>
            <person name="Henrissat B."/>
            <person name="Bilanenko E.N."/>
            <person name="de Vries R.P."/>
            <person name="van Kan J.A.L."/>
            <person name="Grigoriev I.V."/>
            <person name="Debets A.J.M."/>
        </authorList>
    </citation>
    <scope>NUCLEOTIDE SEQUENCE [LARGE SCALE GENOMIC DNA]</scope>
    <source>
        <strain evidence="1 2">F11</strain>
    </source>
</reference>